<dbReference type="Pfam" id="PF03492">
    <property type="entry name" value="Methyltransf_7"/>
    <property type="match status" value="1"/>
</dbReference>
<dbReference type="GO" id="GO:0046872">
    <property type="term" value="F:metal ion binding"/>
    <property type="evidence" value="ECO:0007669"/>
    <property type="project" value="UniProtKB-KW"/>
</dbReference>
<proteinExistence type="predicted"/>
<reference evidence="3" key="1">
    <citation type="submission" date="2015-02" db="EMBL/GenBank/DDBJ databases">
        <title>A transcriptome of Wollemia nobilis - a relic of Gondwana.</title>
        <authorList>
            <person name="Chia J.Y."/>
            <person name="Leong Y.S."/>
            <person name="Abdul Karim S."/>
            <person name="Wan Azmi N."/>
            <person name="Hercus R."/>
            <person name="Croft L."/>
        </authorList>
    </citation>
    <scope>NUCLEOTIDE SEQUENCE</scope>
    <source>
        <strain evidence="3">MaeBrown</strain>
        <tissue evidence="3">Leaf</tissue>
    </source>
</reference>
<dbReference type="SUPFAM" id="SSF53335">
    <property type="entry name" value="S-adenosyl-L-methionine-dependent methyltransferases"/>
    <property type="match status" value="1"/>
</dbReference>
<evidence type="ECO:0000313" key="3">
    <source>
        <dbReference type="EMBL" id="JAG86022.1"/>
    </source>
</evidence>
<dbReference type="EMBL" id="GCHU01019644">
    <property type="protein sequence ID" value="JAG86022.1"/>
    <property type="molecule type" value="Transcribed_RNA"/>
</dbReference>
<keyword evidence="1" id="KW-0479">Metal-binding</keyword>
<protein>
    <submittedName>
        <fullName evidence="3">TSA: Wollemia nobilis Ref_Wollemi_Transcript_19770_1289 transcribed RNA sequence</fullName>
    </submittedName>
</protein>
<keyword evidence="2" id="KW-0460">Magnesium</keyword>
<accession>A0A0C9S2E0</accession>
<evidence type="ECO:0000256" key="1">
    <source>
        <dbReference type="ARBA" id="ARBA00022723"/>
    </source>
</evidence>
<evidence type="ECO:0000256" key="2">
    <source>
        <dbReference type="ARBA" id="ARBA00022842"/>
    </source>
</evidence>
<dbReference type="InterPro" id="IPR042086">
    <property type="entry name" value="MeTrfase_capping"/>
</dbReference>
<dbReference type="Gene3D" id="3.40.50.150">
    <property type="entry name" value="Vaccinia Virus protein VP39"/>
    <property type="match status" value="1"/>
</dbReference>
<dbReference type="PANTHER" id="PTHR31009">
    <property type="entry name" value="S-ADENOSYL-L-METHIONINE:CARBOXYL METHYLTRANSFERASE FAMILY PROTEIN"/>
    <property type="match status" value="1"/>
</dbReference>
<sequence>MVYSESSEVMSMVKPLPSISMKNYQWWTSDLQGILCMEGGEGDGSYALNSEAAASAIALSKPFLRKAINCMDLFFTESSLRIADLGCATGNNTLSTVDFVVESLKSRYGSTSPPPEFEAFFSDLPSTDFNTLFRSLAPRLSSRKNERKRSYYAAGVPGSFYERLFPKGKLHVAISLSALHWMSRIPDAVLNKNSRAWNRGRAWIDGASIEVVEAYAKQSDEDLKAFLRCRAEEIVSGGLLFLLMAGRPDSEPLQNQLGDPVSRAKHPFTDCMDQAWNDLVNEGLIHEDTRDGFNIPAYMRSSKEIQQAFDHCNAFEIKCIEFRKVMEHSKTKQKQSLMDPVSYAKAKTNLVRATMGPMIVAHLGSSDLSDEFFKRFEKRAAPSLTMLNKICHYGVIVVFAKRI</sequence>
<dbReference type="InterPro" id="IPR005299">
    <property type="entry name" value="MeTrfase_7"/>
</dbReference>
<dbReference type="GO" id="GO:0008168">
    <property type="term" value="F:methyltransferase activity"/>
    <property type="evidence" value="ECO:0007669"/>
    <property type="project" value="InterPro"/>
</dbReference>
<dbReference type="Gene3D" id="1.10.1200.270">
    <property type="entry name" value="Methyltransferase, alpha-helical capping domain"/>
    <property type="match status" value="1"/>
</dbReference>
<name>A0A0C9S2E0_9CONI</name>
<dbReference type="InterPro" id="IPR029063">
    <property type="entry name" value="SAM-dependent_MTases_sf"/>
</dbReference>
<dbReference type="AlphaFoldDB" id="A0A0C9S2E0"/>
<organism evidence="3">
    <name type="scientific">Wollemia nobilis</name>
    <dbReference type="NCBI Taxonomy" id="56998"/>
    <lineage>
        <taxon>Eukaryota</taxon>
        <taxon>Viridiplantae</taxon>
        <taxon>Streptophyta</taxon>
        <taxon>Embryophyta</taxon>
        <taxon>Tracheophyta</taxon>
        <taxon>Spermatophyta</taxon>
        <taxon>Pinopsida</taxon>
        <taxon>Pinidae</taxon>
        <taxon>Conifers II</taxon>
        <taxon>Araucariales</taxon>
        <taxon>Araucariaceae</taxon>
        <taxon>Wollemia</taxon>
    </lineage>
</organism>